<dbReference type="PANTHER" id="PTHR43718">
    <property type="entry name" value="LON PROTEASE"/>
    <property type="match status" value="1"/>
</dbReference>
<dbReference type="FunFam" id="3.40.50.300:FF:000021">
    <property type="entry name" value="Lon protease homolog"/>
    <property type="match status" value="1"/>
</dbReference>
<evidence type="ECO:0000256" key="7">
    <source>
        <dbReference type="ARBA" id="ARBA00066743"/>
    </source>
</evidence>
<comment type="catalytic activity">
    <reaction evidence="6 10">
        <text>Hydrolysis of proteins in presence of ATP.</text>
        <dbReference type="EC" id="3.4.21.53"/>
    </reaction>
</comment>
<dbReference type="InterPro" id="IPR054594">
    <property type="entry name" value="Lon_lid"/>
</dbReference>
<dbReference type="Gene3D" id="3.40.50.300">
    <property type="entry name" value="P-loop containing nucleotide triphosphate hydrolases"/>
    <property type="match status" value="1"/>
</dbReference>
<comment type="caution">
    <text evidence="13">The sequence shown here is derived from an EMBL/GenBank/DDBJ whole genome shotgun (WGS) entry which is preliminary data.</text>
</comment>
<keyword evidence="5 9" id="KW-0067">ATP-binding</keyword>
<dbReference type="Pfam" id="PF00004">
    <property type="entry name" value="AAA"/>
    <property type="match status" value="1"/>
</dbReference>
<keyword evidence="1 10" id="KW-0645">Protease</keyword>
<dbReference type="SUPFAM" id="SSF54211">
    <property type="entry name" value="Ribosomal protein S5 domain 2-like"/>
    <property type="match status" value="1"/>
</dbReference>
<dbReference type="CDD" id="cd19500">
    <property type="entry name" value="RecA-like_Lon"/>
    <property type="match status" value="1"/>
</dbReference>
<dbReference type="SUPFAM" id="SSF52540">
    <property type="entry name" value="P-loop containing nucleoside triphosphate hydrolases"/>
    <property type="match status" value="1"/>
</dbReference>
<dbReference type="GO" id="GO:0005524">
    <property type="term" value="F:ATP binding"/>
    <property type="evidence" value="ECO:0007669"/>
    <property type="project" value="UniProtKB-KW"/>
</dbReference>
<evidence type="ECO:0000256" key="4">
    <source>
        <dbReference type="ARBA" id="ARBA00022825"/>
    </source>
</evidence>
<dbReference type="PROSITE" id="PS01046">
    <property type="entry name" value="LON_SER"/>
    <property type="match status" value="1"/>
</dbReference>
<dbReference type="Pfam" id="PF05362">
    <property type="entry name" value="Lon_C"/>
    <property type="match status" value="1"/>
</dbReference>
<feature type="binding site" evidence="9">
    <location>
        <begin position="413"/>
        <end position="420"/>
    </location>
    <ligand>
        <name>ATP</name>
        <dbReference type="ChEBI" id="CHEBI:30616"/>
    </ligand>
</feature>
<feature type="active site" evidence="8 10">
    <location>
        <position position="790"/>
    </location>
</feature>
<name>A0A1F8F462_9BACT</name>
<feature type="active site" evidence="8 10">
    <location>
        <position position="747"/>
    </location>
</feature>
<reference evidence="13 14" key="1">
    <citation type="journal article" date="2016" name="Nat. Commun.">
        <title>Thousands of microbial genomes shed light on interconnected biogeochemical processes in an aquifer system.</title>
        <authorList>
            <person name="Anantharaman K."/>
            <person name="Brown C.T."/>
            <person name="Hug L.A."/>
            <person name="Sharon I."/>
            <person name="Castelle C.J."/>
            <person name="Probst A.J."/>
            <person name="Thomas B.C."/>
            <person name="Singh A."/>
            <person name="Wilkins M.J."/>
            <person name="Karaoz U."/>
            <person name="Brodie E.L."/>
            <person name="Williams K.H."/>
            <person name="Hubbard S.S."/>
            <person name="Banfield J.F."/>
        </authorList>
    </citation>
    <scope>NUCLEOTIDE SEQUENCE [LARGE SCALE GENOMIC DNA]</scope>
</reference>
<comment type="similarity">
    <text evidence="10">Belongs to the peptidase S16 family.</text>
</comment>
<accession>A0A1F8F462</accession>
<evidence type="ECO:0000256" key="8">
    <source>
        <dbReference type="PIRSR" id="PIRSR001174-1"/>
    </source>
</evidence>
<dbReference type="Proteomes" id="UP000178023">
    <property type="component" value="Unassembled WGS sequence"/>
</dbReference>
<dbReference type="InterPro" id="IPR014721">
    <property type="entry name" value="Ribsml_uS5_D2-typ_fold_subgr"/>
</dbReference>
<feature type="compositionally biased region" description="Polar residues" evidence="11">
    <location>
        <begin position="270"/>
        <end position="281"/>
    </location>
</feature>
<dbReference type="EMBL" id="MGJL01000015">
    <property type="protein sequence ID" value="OGN07934.1"/>
    <property type="molecule type" value="Genomic_DNA"/>
</dbReference>
<evidence type="ECO:0000256" key="3">
    <source>
        <dbReference type="ARBA" id="ARBA00022801"/>
    </source>
</evidence>
<evidence type="ECO:0000256" key="6">
    <source>
        <dbReference type="ARBA" id="ARBA00050665"/>
    </source>
</evidence>
<evidence type="ECO:0000256" key="5">
    <source>
        <dbReference type="ARBA" id="ARBA00022840"/>
    </source>
</evidence>
<dbReference type="GO" id="GO:0016887">
    <property type="term" value="F:ATP hydrolysis activity"/>
    <property type="evidence" value="ECO:0007669"/>
    <property type="project" value="InterPro"/>
</dbReference>
<dbReference type="Gene3D" id="1.10.8.60">
    <property type="match status" value="1"/>
</dbReference>
<feature type="domain" description="Lon proteolytic" evidence="12">
    <location>
        <begin position="656"/>
        <end position="841"/>
    </location>
</feature>
<dbReference type="AlphaFoldDB" id="A0A1F8F462"/>
<dbReference type="InterPro" id="IPR008268">
    <property type="entry name" value="Peptidase_S16_AS"/>
</dbReference>
<dbReference type="InterPro" id="IPR008269">
    <property type="entry name" value="Lon_proteolytic"/>
</dbReference>
<evidence type="ECO:0000256" key="10">
    <source>
        <dbReference type="PROSITE-ProRule" id="PRU01122"/>
    </source>
</evidence>
<protein>
    <recommendedName>
        <fullName evidence="7 10">endopeptidase La</fullName>
        <ecNumber evidence="7 10">3.4.21.53</ecNumber>
    </recommendedName>
</protein>
<dbReference type="PRINTS" id="PR00830">
    <property type="entry name" value="ENDOLAPTASE"/>
</dbReference>
<keyword evidence="4 10" id="KW-0720">Serine protease</keyword>
<gene>
    <name evidence="13" type="ORF">A2750_02380</name>
</gene>
<organism evidence="13 14">
    <name type="scientific">Candidatus Yanofskybacteria bacterium RIFCSPHIGHO2_01_FULL_45_42</name>
    <dbReference type="NCBI Taxonomy" id="1802671"/>
    <lineage>
        <taxon>Bacteria</taxon>
        <taxon>Candidatus Yanofskyibacteriota</taxon>
    </lineage>
</organism>
<dbReference type="GO" id="GO:0006515">
    <property type="term" value="P:protein quality control for misfolded or incompletely synthesized proteins"/>
    <property type="evidence" value="ECO:0007669"/>
    <property type="project" value="TreeGrafter"/>
</dbReference>
<dbReference type="InterPro" id="IPR020568">
    <property type="entry name" value="Ribosomal_Su5_D2-typ_SF"/>
</dbReference>
<dbReference type="NCBIfam" id="TIGR00763">
    <property type="entry name" value="lon"/>
    <property type="match status" value="1"/>
</dbReference>
<evidence type="ECO:0000256" key="11">
    <source>
        <dbReference type="SAM" id="MobiDB-lite"/>
    </source>
</evidence>
<keyword evidence="2 9" id="KW-0547">Nucleotide-binding</keyword>
<evidence type="ECO:0000256" key="1">
    <source>
        <dbReference type="ARBA" id="ARBA00022670"/>
    </source>
</evidence>
<dbReference type="InterPro" id="IPR003959">
    <property type="entry name" value="ATPase_AAA_core"/>
</dbReference>
<sequence>MSNDRLAIPDEFPVVEHNSISMPLPAVWIDRFLRYSYYEFLVQEAREAKAPFVFAVMQRQGQNIFPEKEEGLYRTGVVCSVETVDDVEPRVVLFGIYRAKAGRYIKKANGLWVASFMERVVDESEEQFVNEKGDMVINPDYQVPLAGLFLSIRNKLLQLCRECVEFAGQNDADTQGLINLYDNFYNYDFNRRDAIDKLVWEIIFAVPVINPPQKQHFIEQTSLVQRIAGCLGLLELNLDIMGSANRQDAAANSRMQKSRRRPGSDVFENGGSSDAGNSTVDTSRDSSEPDDEDKSFAKTHSVIKKAWERFKKVRNFMNEDAKTVAREDIDRLVSYGSPRENSYEWPKFKRHLDFILDLPWGQQTKEESDIMKVARILDEDHYGLTHIKERICDSIAPRLLNPLGRGQIICFVGPPGVGKTSLAKSIARAMNRKLIRMSVGGIRDETQIRGHDVTYVGSQPGEILREIKRCGVKNPIFVIDEIDKLGHYSTAGDPSSAMLEVLDPEQNYSFKDHYLGCSFDLSKVMFIATANVEADIILPLHDRMDVIRLPGYLEVEKIEIAKRYLVPRWMEEVGLTKNNIQVGWGEESIPLLIRGYTNEAGVRNLDRNIATILRKIAGRYLKSRDKNEAISSFRIETQTIDEILGPVKFFKDKIRPTKVGEAIGLAWTPVGGEILYVQAETYPRLQDKKVLARTGMQGKVMEESDEVAMTLLRNELEKIDPELSKKLQNCSVHLHIPEGAVPKDGPSAGVTIFAALLSEITGWTVKSNLAMTGEIDIKGSVVSVGGIREKVVAAERAGITDVILPKANQRNIHDVPEPVKQKIQFHFVESIQEVIDIAFEKPE</sequence>
<dbReference type="Pfam" id="PF22667">
    <property type="entry name" value="Lon_lid"/>
    <property type="match status" value="1"/>
</dbReference>
<dbReference type="PROSITE" id="PS51786">
    <property type="entry name" value="LON_PROTEOLYTIC"/>
    <property type="match status" value="1"/>
</dbReference>
<dbReference type="Gene3D" id="3.30.230.10">
    <property type="match status" value="1"/>
</dbReference>
<dbReference type="EC" id="3.4.21.53" evidence="7 10"/>
<dbReference type="InterPro" id="IPR003593">
    <property type="entry name" value="AAA+_ATPase"/>
</dbReference>
<dbReference type="PANTHER" id="PTHR43718:SF2">
    <property type="entry name" value="LON PROTEASE HOMOLOG, MITOCHONDRIAL"/>
    <property type="match status" value="1"/>
</dbReference>
<feature type="region of interest" description="Disordered" evidence="11">
    <location>
        <begin position="249"/>
        <end position="297"/>
    </location>
</feature>
<dbReference type="GO" id="GO:0004252">
    <property type="term" value="F:serine-type endopeptidase activity"/>
    <property type="evidence" value="ECO:0007669"/>
    <property type="project" value="UniProtKB-UniRule"/>
</dbReference>
<evidence type="ECO:0000256" key="2">
    <source>
        <dbReference type="ARBA" id="ARBA00022741"/>
    </source>
</evidence>
<evidence type="ECO:0000259" key="12">
    <source>
        <dbReference type="PROSITE" id="PS51786"/>
    </source>
</evidence>
<evidence type="ECO:0000256" key="9">
    <source>
        <dbReference type="PIRSR" id="PIRSR001174-2"/>
    </source>
</evidence>
<evidence type="ECO:0000313" key="14">
    <source>
        <dbReference type="Proteomes" id="UP000178023"/>
    </source>
</evidence>
<dbReference type="InterPro" id="IPR004815">
    <property type="entry name" value="Lon_bac/euk-typ"/>
</dbReference>
<evidence type="ECO:0000313" key="13">
    <source>
        <dbReference type="EMBL" id="OGN07934.1"/>
    </source>
</evidence>
<dbReference type="GO" id="GO:0004176">
    <property type="term" value="F:ATP-dependent peptidase activity"/>
    <property type="evidence" value="ECO:0007669"/>
    <property type="project" value="UniProtKB-UniRule"/>
</dbReference>
<dbReference type="InterPro" id="IPR027065">
    <property type="entry name" value="Lon_Prtase"/>
</dbReference>
<dbReference type="InterPro" id="IPR027417">
    <property type="entry name" value="P-loop_NTPase"/>
</dbReference>
<dbReference type="GO" id="GO:0005737">
    <property type="term" value="C:cytoplasm"/>
    <property type="evidence" value="ECO:0007669"/>
    <property type="project" value="UniProtKB-SubCell"/>
</dbReference>
<proteinExistence type="inferred from homology"/>
<dbReference type="SMART" id="SM00382">
    <property type="entry name" value="AAA"/>
    <property type="match status" value="1"/>
</dbReference>
<keyword evidence="3 10" id="KW-0378">Hydrolase</keyword>